<dbReference type="AlphaFoldDB" id="A0A3A9JRZ2"/>
<feature type="domain" description="Amidohydrolase-related" evidence="2">
    <location>
        <begin position="7"/>
        <end position="347"/>
    </location>
</feature>
<keyword evidence="1" id="KW-0456">Lyase</keyword>
<dbReference type="PANTHER" id="PTHR21240">
    <property type="entry name" value="2-AMINO-3-CARBOXYLMUCONATE-6-SEMIALDEHYDE DECARBOXYLASE"/>
    <property type="match status" value="1"/>
</dbReference>
<dbReference type="InterPro" id="IPR032466">
    <property type="entry name" value="Metal_Hydrolase"/>
</dbReference>
<evidence type="ECO:0000313" key="3">
    <source>
        <dbReference type="EMBL" id="RKK03458.1"/>
    </source>
</evidence>
<accession>A0A3A9JRZ2</accession>
<gene>
    <name evidence="3" type="ORF">D6Z83_14510</name>
    <name evidence="4" type="ORF">EBE87_01615</name>
</gene>
<evidence type="ECO:0000313" key="4">
    <source>
        <dbReference type="EMBL" id="RMI27385.1"/>
    </source>
</evidence>
<dbReference type="PANTHER" id="PTHR21240:SF28">
    <property type="entry name" value="ISO-OROTATE DECARBOXYLASE (EUROFUNG)"/>
    <property type="match status" value="1"/>
</dbReference>
<evidence type="ECO:0000313" key="6">
    <source>
        <dbReference type="Proteomes" id="UP000278036"/>
    </source>
</evidence>
<name>A0A3A9JRZ2_9PROT</name>
<dbReference type="OrthoDB" id="7336207at2"/>
<evidence type="ECO:0000256" key="1">
    <source>
        <dbReference type="ARBA" id="ARBA00023239"/>
    </source>
</evidence>
<evidence type="ECO:0000313" key="5">
    <source>
        <dbReference type="Proteomes" id="UP000274097"/>
    </source>
</evidence>
<reference evidence="3 6" key="1">
    <citation type="submission" date="2018-09" db="EMBL/GenBank/DDBJ databases">
        <title>Roseomonas sp. nov., isolated from feces of Tibetan antelopes in the Qinghai-Tibet plateau, China.</title>
        <authorList>
            <person name="Tian Z."/>
        </authorList>
    </citation>
    <scope>NUCLEOTIDE SEQUENCE [LARGE SCALE GENOMIC DNA]</scope>
    <source>
        <strain evidence="4 5">Z23</strain>
        <strain evidence="3 6">Z24</strain>
    </source>
</reference>
<dbReference type="EMBL" id="RFLX01000001">
    <property type="protein sequence ID" value="RMI27385.1"/>
    <property type="molecule type" value="Genomic_DNA"/>
</dbReference>
<comment type="caution">
    <text evidence="3">The sequence shown here is derived from an EMBL/GenBank/DDBJ whole genome shotgun (WGS) entry which is preliminary data.</text>
</comment>
<dbReference type="InParanoid" id="A0A3A9JRZ2"/>
<dbReference type="Gene3D" id="3.20.20.140">
    <property type="entry name" value="Metal-dependent hydrolases"/>
    <property type="match status" value="1"/>
</dbReference>
<organism evidence="3 6">
    <name type="scientific">Teichococcus wenyumeiae</name>
    <dbReference type="NCBI Taxonomy" id="2478470"/>
    <lineage>
        <taxon>Bacteria</taxon>
        <taxon>Pseudomonadati</taxon>
        <taxon>Pseudomonadota</taxon>
        <taxon>Alphaproteobacteria</taxon>
        <taxon>Acetobacterales</taxon>
        <taxon>Roseomonadaceae</taxon>
        <taxon>Roseomonas</taxon>
    </lineage>
</organism>
<dbReference type="GO" id="GO:0019748">
    <property type="term" value="P:secondary metabolic process"/>
    <property type="evidence" value="ECO:0007669"/>
    <property type="project" value="TreeGrafter"/>
</dbReference>
<dbReference type="InterPro" id="IPR032465">
    <property type="entry name" value="ACMSD"/>
</dbReference>
<dbReference type="Proteomes" id="UP000274097">
    <property type="component" value="Unassembled WGS sequence"/>
</dbReference>
<keyword evidence="3" id="KW-0378">Hydrolase</keyword>
<dbReference type="SUPFAM" id="SSF51556">
    <property type="entry name" value="Metallo-dependent hydrolases"/>
    <property type="match status" value="1"/>
</dbReference>
<keyword evidence="5" id="KW-1185">Reference proteome</keyword>
<sequence length="355" mass="39783">MATTGAIDCDIHPAVPGPAALLPYLPPQWRDMVVQRGVHDLETITYPRNSPLTARPDWRVPDGKAGSDLGQLRAQALDGFGLRYAICNCLYGVQVLFSEDMAAAYATAVNDWLAAEWLDREPRLRASIVVPVQNPEMAAAEIERRAADRRFVQVLLPAQGDVPLGKRSLWPIYAAAERHGLPVGIHAGGSYRHPITPVGWPSYHTEDYVDQAQGMQTQLTSLVCEGVFSKFPELRVVMIESGFTWLPAFLWRLEKYWRGLRMEIPWVDRSPSAIIRDQVRFTLQPVDGPPEAADLLKVIEHMGSEELLLFSTDYPHWQFDGDAALPATLPPELMRRITVENPLETYPRLREAIAS</sequence>
<dbReference type="InterPro" id="IPR006680">
    <property type="entry name" value="Amidohydro-rel"/>
</dbReference>
<dbReference type="GO" id="GO:0005737">
    <property type="term" value="C:cytoplasm"/>
    <property type="evidence" value="ECO:0007669"/>
    <property type="project" value="TreeGrafter"/>
</dbReference>
<proteinExistence type="predicted"/>
<dbReference type="GO" id="GO:0016787">
    <property type="term" value="F:hydrolase activity"/>
    <property type="evidence" value="ECO:0007669"/>
    <property type="project" value="UniProtKB-KW"/>
</dbReference>
<protein>
    <submittedName>
        <fullName evidence="3">Amidohydrolase</fullName>
    </submittedName>
</protein>
<dbReference type="Pfam" id="PF04909">
    <property type="entry name" value="Amidohydro_2"/>
    <property type="match status" value="1"/>
</dbReference>
<dbReference type="Proteomes" id="UP000278036">
    <property type="component" value="Unassembled WGS sequence"/>
</dbReference>
<evidence type="ECO:0000259" key="2">
    <source>
        <dbReference type="Pfam" id="PF04909"/>
    </source>
</evidence>
<dbReference type="EMBL" id="RAQU01000086">
    <property type="protein sequence ID" value="RKK03458.1"/>
    <property type="molecule type" value="Genomic_DNA"/>
</dbReference>
<dbReference type="GO" id="GO:0016831">
    <property type="term" value="F:carboxy-lyase activity"/>
    <property type="evidence" value="ECO:0007669"/>
    <property type="project" value="InterPro"/>
</dbReference>